<dbReference type="InterPro" id="IPR052709">
    <property type="entry name" value="Transposase-MT_Hybrid"/>
</dbReference>
<accession>A0AAV4J2S1</accession>
<dbReference type="PANTHER" id="PTHR46060">
    <property type="entry name" value="MARINER MOS1 TRANSPOSASE-LIKE PROTEIN"/>
    <property type="match status" value="1"/>
</dbReference>
<protein>
    <submittedName>
        <fullName evidence="1">Histone-lysine N-methyltransferase SETMAR</fullName>
    </submittedName>
</protein>
<reference evidence="1 2" key="1">
    <citation type="journal article" date="2021" name="Elife">
        <title>Chloroplast acquisition without the gene transfer in kleptoplastic sea slugs, Plakobranchus ocellatus.</title>
        <authorList>
            <person name="Maeda T."/>
            <person name="Takahashi S."/>
            <person name="Yoshida T."/>
            <person name="Shimamura S."/>
            <person name="Takaki Y."/>
            <person name="Nagai Y."/>
            <person name="Toyoda A."/>
            <person name="Suzuki Y."/>
            <person name="Arimoto A."/>
            <person name="Ishii H."/>
            <person name="Satoh N."/>
            <person name="Nishiyama T."/>
            <person name="Hasebe M."/>
            <person name="Maruyama T."/>
            <person name="Minagawa J."/>
            <person name="Obokata J."/>
            <person name="Shigenobu S."/>
        </authorList>
    </citation>
    <scope>NUCLEOTIDE SEQUENCE [LARGE SCALE GENOMIC DNA]</scope>
</reference>
<dbReference type="AlphaFoldDB" id="A0AAV4J2S1"/>
<keyword evidence="2" id="KW-1185">Reference proteome</keyword>
<organism evidence="1 2">
    <name type="scientific">Elysia marginata</name>
    <dbReference type="NCBI Taxonomy" id="1093978"/>
    <lineage>
        <taxon>Eukaryota</taxon>
        <taxon>Metazoa</taxon>
        <taxon>Spiralia</taxon>
        <taxon>Lophotrochozoa</taxon>
        <taxon>Mollusca</taxon>
        <taxon>Gastropoda</taxon>
        <taxon>Heterobranchia</taxon>
        <taxon>Euthyneura</taxon>
        <taxon>Panpulmonata</taxon>
        <taxon>Sacoglossa</taxon>
        <taxon>Placobranchoidea</taxon>
        <taxon>Plakobranchidae</taxon>
        <taxon>Elysia</taxon>
    </lineage>
</organism>
<dbReference type="Gene3D" id="3.30.420.10">
    <property type="entry name" value="Ribonuclease H-like superfamily/Ribonuclease H"/>
    <property type="match status" value="1"/>
</dbReference>
<comment type="caution">
    <text evidence="1">The sequence shown here is derived from an EMBL/GenBank/DDBJ whole genome shotgun (WGS) entry which is preliminary data.</text>
</comment>
<dbReference type="EMBL" id="BMAT01013642">
    <property type="protein sequence ID" value="GFS17059.1"/>
    <property type="molecule type" value="Genomic_DNA"/>
</dbReference>
<dbReference type="InterPro" id="IPR036397">
    <property type="entry name" value="RNaseH_sf"/>
</dbReference>
<dbReference type="PANTHER" id="PTHR46060:SF1">
    <property type="entry name" value="MARINER MOS1 TRANSPOSASE-LIKE PROTEIN"/>
    <property type="match status" value="1"/>
</dbReference>
<dbReference type="Proteomes" id="UP000762676">
    <property type="component" value="Unassembled WGS sequence"/>
</dbReference>
<proteinExistence type="predicted"/>
<dbReference type="GO" id="GO:0003676">
    <property type="term" value="F:nucleic acid binding"/>
    <property type="evidence" value="ECO:0007669"/>
    <property type="project" value="InterPro"/>
</dbReference>
<evidence type="ECO:0000313" key="1">
    <source>
        <dbReference type="EMBL" id="GFS17059.1"/>
    </source>
</evidence>
<gene>
    <name evidence="1" type="ORF">ElyMa_006812600</name>
</gene>
<evidence type="ECO:0000313" key="2">
    <source>
        <dbReference type="Proteomes" id="UP000762676"/>
    </source>
</evidence>
<name>A0AAV4J2S1_9GAST</name>
<sequence>MATSNDPLIKQHSVIKFWQLRCVRCDKDSILQKDNVRPHNSRQTQDTLGQLELTTLPHLAYSPNLAPSGYYLFLQLKKYLMGHHNDNDEEVITDGAVNSHLNSSLMTCTN</sequence>